<evidence type="ECO:0000256" key="5">
    <source>
        <dbReference type="SAM" id="Phobius"/>
    </source>
</evidence>
<feature type="transmembrane region" description="Helical" evidence="5">
    <location>
        <begin position="236"/>
        <end position="255"/>
    </location>
</feature>
<evidence type="ECO:0000313" key="7">
    <source>
        <dbReference type="EMBL" id="KAB0666485.1"/>
    </source>
</evidence>
<dbReference type="Pfam" id="PF04932">
    <property type="entry name" value="Wzy_C"/>
    <property type="match status" value="1"/>
</dbReference>
<comment type="caution">
    <text evidence="7">The sequence shown here is derived from an EMBL/GenBank/DDBJ whole genome shotgun (WGS) entry which is preliminary data.</text>
</comment>
<dbReference type="GO" id="GO:0016020">
    <property type="term" value="C:membrane"/>
    <property type="evidence" value="ECO:0007669"/>
    <property type="project" value="UniProtKB-SubCell"/>
</dbReference>
<feature type="transmembrane region" description="Helical" evidence="5">
    <location>
        <begin position="215"/>
        <end position="231"/>
    </location>
</feature>
<feature type="transmembrane region" description="Helical" evidence="5">
    <location>
        <begin position="383"/>
        <end position="405"/>
    </location>
</feature>
<keyword evidence="3 5" id="KW-1133">Transmembrane helix</keyword>
<dbReference type="InterPro" id="IPR051533">
    <property type="entry name" value="WaaL-like"/>
</dbReference>
<proteinExistence type="predicted"/>
<evidence type="ECO:0000256" key="4">
    <source>
        <dbReference type="ARBA" id="ARBA00023136"/>
    </source>
</evidence>
<protein>
    <submittedName>
        <fullName evidence="7">O-antigen ligase family protein</fullName>
    </submittedName>
</protein>
<dbReference type="EMBL" id="VZQZ01000002">
    <property type="protein sequence ID" value="KAB0666485.1"/>
    <property type="molecule type" value="Genomic_DNA"/>
</dbReference>
<feature type="transmembrane region" description="Helical" evidence="5">
    <location>
        <begin position="12"/>
        <end position="34"/>
    </location>
</feature>
<keyword evidence="7" id="KW-0436">Ligase</keyword>
<keyword evidence="8" id="KW-1185">Reference proteome</keyword>
<evidence type="ECO:0000313" key="8">
    <source>
        <dbReference type="Proteomes" id="UP000420562"/>
    </source>
</evidence>
<dbReference type="PANTHER" id="PTHR37422:SF21">
    <property type="entry name" value="EXOQ-LIKE PROTEIN"/>
    <property type="match status" value="1"/>
</dbReference>
<dbReference type="PANTHER" id="PTHR37422">
    <property type="entry name" value="TEICHURONIC ACID BIOSYNTHESIS PROTEIN TUAE"/>
    <property type="match status" value="1"/>
</dbReference>
<organism evidence="7 8">
    <name type="scientific">Oryzomonas japonica</name>
    <dbReference type="NCBI Taxonomy" id="2603858"/>
    <lineage>
        <taxon>Bacteria</taxon>
        <taxon>Pseudomonadati</taxon>
        <taxon>Thermodesulfobacteriota</taxon>
        <taxon>Desulfuromonadia</taxon>
        <taxon>Geobacterales</taxon>
        <taxon>Geobacteraceae</taxon>
        <taxon>Oryzomonas</taxon>
    </lineage>
</organism>
<dbReference type="GO" id="GO:0016874">
    <property type="term" value="F:ligase activity"/>
    <property type="evidence" value="ECO:0007669"/>
    <property type="project" value="UniProtKB-KW"/>
</dbReference>
<keyword evidence="4 5" id="KW-0472">Membrane</keyword>
<dbReference type="Proteomes" id="UP000420562">
    <property type="component" value="Unassembled WGS sequence"/>
</dbReference>
<feature type="transmembrane region" description="Helical" evidence="5">
    <location>
        <begin position="69"/>
        <end position="88"/>
    </location>
</feature>
<dbReference type="RefSeq" id="WP_151127245.1">
    <property type="nucleotide sequence ID" value="NZ_VZQZ01000002.1"/>
</dbReference>
<accession>A0A7J4ZTE3</accession>
<keyword evidence="2 5" id="KW-0812">Transmembrane</keyword>
<evidence type="ECO:0000259" key="6">
    <source>
        <dbReference type="Pfam" id="PF04932"/>
    </source>
</evidence>
<feature type="transmembrane region" description="Helical" evidence="5">
    <location>
        <begin position="324"/>
        <end position="346"/>
    </location>
</feature>
<evidence type="ECO:0000256" key="1">
    <source>
        <dbReference type="ARBA" id="ARBA00004141"/>
    </source>
</evidence>
<feature type="transmembrane region" description="Helical" evidence="5">
    <location>
        <begin position="411"/>
        <end position="427"/>
    </location>
</feature>
<sequence>MKNKIEITEYPNISLLNILLLCGYVVIWFLEIGIRVPMLGSIRFEFIYASILIISSILFTPKLNWNCPLFPYIGLYFFVLVISLPFSYDFDRSIDVFLDRIIKFACMAWFITCFVRSPRHLKFFLAAFLLACFKMGEEGFLGKITGSMMWENQGVMRLHGPTPIYEHPNSFSGMALGTLPFIYTLWPLVNKYIKMGLFVLAVFALNIILYTGSRTGYVGFIFFVAFILLSLKRVKYILILIPIIILSYSFIPGQYAERFDSIFTLHEKEGQSSEKRIEILKDAIDIFYKHPLGVGIQAFPKVRSQYFNRSQDTHNLYLEVATNLGIQGLIIFLMLIYKLLTMLYMIKNNLQRLLLYNIKLLSVDGIDDLVKYKSEENIKDIKFIISITMALFFYIVIRLVLGLFGMDLYEIYWWFGLGVAIALYNMNNIATEKTNELCSVSGLNIT</sequence>
<name>A0A7J4ZTE3_9BACT</name>
<gene>
    <name evidence="7" type="ORF">F6V25_03430</name>
</gene>
<evidence type="ECO:0000256" key="2">
    <source>
        <dbReference type="ARBA" id="ARBA00022692"/>
    </source>
</evidence>
<comment type="subcellular location">
    <subcellularLocation>
        <location evidence="1">Membrane</location>
        <topology evidence="1">Multi-pass membrane protein</topology>
    </subcellularLocation>
</comment>
<dbReference type="InterPro" id="IPR007016">
    <property type="entry name" value="O-antigen_ligase-rel_domated"/>
</dbReference>
<dbReference type="AlphaFoldDB" id="A0A7J4ZTE3"/>
<feature type="domain" description="O-antigen ligase-related" evidence="6">
    <location>
        <begin position="200"/>
        <end position="333"/>
    </location>
</feature>
<feature type="transmembrane region" description="Helical" evidence="5">
    <location>
        <begin position="192"/>
        <end position="209"/>
    </location>
</feature>
<reference evidence="7 8" key="1">
    <citation type="submission" date="2019-09" db="EMBL/GenBank/DDBJ databases">
        <title>Geobacter sp. Red96, a novel strain isolated from paddy soil.</title>
        <authorList>
            <person name="Xu Z."/>
            <person name="Masuda Y."/>
            <person name="Itoh H."/>
            <person name="Senoo K."/>
        </authorList>
    </citation>
    <scope>NUCLEOTIDE SEQUENCE [LARGE SCALE GENOMIC DNA]</scope>
    <source>
        <strain evidence="7 8">Red96</strain>
    </source>
</reference>
<evidence type="ECO:0000256" key="3">
    <source>
        <dbReference type="ARBA" id="ARBA00022989"/>
    </source>
</evidence>
<feature type="transmembrane region" description="Helical" evidence="5">
    <location>
        <begin position="46"/>
        <end position="63"/>
    </location>
</feature>